<dbReference type="InterPro" id="IPR004534">
    <property type="entry name" value="SelA_trans"/>
</dbReference>
<comment type="subcellular location">
    <subcellularLocation>
        <location evidence="8">Cytoplasm</location>
    </subcellularLocation>
</comment>
<comment type="caution">
    <text evidence="10">The sequence shown here is derived from an EMBL/GenBank/DDBJ whole genome shotgun (WGS) entry which is preliminary data.</text>
</comment>
<name>A0ABN8E645_9VIBR</name>
<dbReference type="Proteomes" id="UP000838748">
    <property type="component" value="Unassembled WGS sequence"/>
</dbReference>
<dbReference type="RefSeq" id="WP_237362428.1">
    <property type="nucleotide sequence ID" value="NZ_CAKLDM010000002.1"/>
</dbReference>
<dbReference type="Gene3D" id="3.90.1150.180">
    <property type="match status" value="1"/>
</dbReference>
<dbReference type="NCBIfam" id="TIGR00474">
    <property type="entry name" value="selA"/>
    <property type="match status" value="1"/>
</dbReference>
<keyword evidence="5 8" id="KW-0648">Protein biosynthesis</keyword>
<evidence type="ECO:0000259" key="9">
    <source>
        <dbReference type="Pfam" id="PF12390"/>
    </source>
</evidence>
<evidence type="ECO:0000256" key="2">
    <source>
        <dbReference type="ARBA" id="ARBA00022490"/>
    </source>
</evidence>
<dbReference type="PANTHER" id="PTHR32328">
    <property type="entry name" value="L-SERYL-TRNA(SEC) SELENIUM TRANSFERASE"/>
    <property type="match status" value="1"/>
</dbReference>
<accession>A0ABN8E645</accession>
<feature type="domain" description="L-seryl-tRNA selenium transferase N-terminal" evidence="9">
    <location>
        <begin position="15"/>
        <end position="53"/>
    </location>
</feature>
<comment type="similarity">
    <text evidence="7 8">Belongs to the SelA family.</text>
</comment>
<proteinExistence type="inferred from homology"/>
<organism evidence="10 11">
    <name type="scientific">Vibrio marisflavi CECT 7928</name>
    <dbReference type="NCBI Taxonomy" id="634439"/>
    <lineage>
        <taxon>Bacteria</taxon>
        <taxon>Pseudomonadati</taxon>
        <taxon>Pseudomonadota</taxon>
        <taxon>Gammaproteobacteria</taxon>
        <taxon>Vibrionales</taxon>
        <taxon>Vibrionaceae</taxon>
        <taxon>Vibrio</taxon>
    </lineage>
</organism>
<dbReference type="Gene3D" id="3.40.640.10">
    <property type="entry name" value="Type I PLP-dependent aspartate aminotransferase-like (Major domain)"/>
    <property type="match status" value="1"/>
</dbReference>
<dbReference type="EMBL" id="CAKLDM010000002">
    <property type="protein sequence ID" value="CAH0540513.1"/>
    <property type="molecule type" value="Genomic_DNA"/>
</dbReference>
<gene>
    <name evidence="8 10" type="primary">selA</name>
    <name evidence="10" type="ORF">VMF7928_02913</name>
</gene>
<keyword evidence="11" id="KW-1185">Reference proteome</keyword>
<dbReference type="InterPro" id="IPR015424">
    <property type="entry name" value="PyrdxlP-dep_Trfase"/>
</dbReference>
<evidence type="ECO:0000256" key="5">
    <source>
        <dbReference type="ARBA" id="ARBA00022917"/>
    </source>
</evidence>
<evidence type="ECO:0000313" key="11">
    <source>
        <dbReference type="Proteomes" id="UP000838748"/>
    </source>
</evidence>
<keyword evidence="6 8" id="KW-0711">Selenium</keyword>
<protein>
    <recommendedName>
        <fullName evidence="8">L-seryl-tRNA(Sec) selenium transferase</fullName>
        <ecNumber evidence="8">2.9.1.1</ecNumber>
    </recommendedName>
    <alternativeName>
        <fullName evidence="8">Selenocysteine synthase</fullName>
        <shortName evidence="8">Sec synthase</shortName>
    </alternativeName>
    <alternativeName>
        <fullName evidence="8">Selenocysteinyl-tRNA(Sec) synthase</fullName>
    </alternativeName>
</protein>
<dbReference type="EC" id="2.9.1.1" evidence="8"/>
<evidence type="ECO:0000256" key="1">
    <source>
        <dbReference type="ARBA" id="ARBA00001933"/>
    </source>
</evidence>
<dbReference type="GO" id="GO:0004125">
    <property type="term" value="F:L-seryl-tRNA(Sec) selenium transferase activity"/>
    <property type="evidence" value="ECO:0007669"/>
    <property type="project" value="UniProtKB-EC"/>
</dbReference>
<evidence type="ECO:0000256" key="8">
    <source>
        <dbReference type="HAMAP-Rule" id="MF_00423"/>
    </source>
</evidence>
<keyword evidence="3 8" id="KW-0808">Transferase</keyword>
<dbReference type="InterPro" id="IPR018319">
    <property type="entry name" value="SelA-like"/>
</dbReference>
<dbReference type="SUPFAM" id="SSF53383">
    <property type="entry name" value="PLP-dependent transferases"/>
    <property type="match status" value="1"/>
</dbReference>
<dbReference type="HAMAP" id="MF_00423">
    <property type="entry name" value="SelA"/>
    <property type="match status" value="1"/>
</dbReference>
<dbReference type="Pfam" id="PF12390">
    <property type="entry name" value="Se-cys_synth_N"/>
    <property type="match status" value="1"/>
</dbReference>
<keyword evidence="2 8" id="KW-0963">Cytoplasm</keyword>
<comment type="catalytic activity">
    <reaction evidence="8">
        <text>L-seryl-tRNA(Sec) + selenophosphate + H(+) = L-selenocysteinyl-tRNA(Sec) + phosphate</text>
        <dbReference type="Rhea" id="RHEA:22728"/>
        <dbReference type="Rhea" id="RHEA-COMP:9742"/>
        <dbReference type="Rhea" id="RHEA-COMP:9743"/>
        <dbReference type="ChEBI" id="CHEBI:15378"/>
        <dbReference type="ChEBI" id="CHEBI:16144"/>
        <dbReference type="ChEBI" id="CHEBI:43474"/>
        <dbReference type="ChEBI" id="CHEBI:78533"/>
        <dbReference type="ChEBI" id="CHEBI:78573"/>
        <dbReference type="EC" id="2.9.1.1"/>
    </reaction>
</comment>
<evidence type="ECO:0000256" key="7">
    <source>
        <dbReference type="ARBA" id="ARBA00044507"/>
    </source>
</evidence>
<reference evidence="10" key="1">
    <citation type="submission" date="2021-11" db="EMBL/GenBank/DDBJ databases">
        <authorList>
            <person name="Rodrigo-Torres L."/>
            <person name="Arahal R. D."/>
            <person name="Lucena T."/>
        </authorList>
    </citation>
    <scope>NUCLEOTIDE SEQUENCE</scope>
    <source>
        <strain evidence="10">CECT 7928</strain>
    </source>
</reference>
<sequence>MNSEISSDNVSQQYQRLPQVEKLLQLSFVAPFIEALSRPVVTNQIRDALAYIRQSEEFKAQGHMCTQNQVNQQIVTRCQALLKCRQQHVINATGIAVHTNLGRSPIQRDVWDAVTEVNTGYCNLELDLATGKRGMRNGLIPALVQNWIGAEHTIVVNNNAASVHLMLMALAKGKEVIISRGELVQIGGGFRIPDIIAMAGCTLVEVGTTNITTADDYLNAVTENTAAVLLVHQSNFSIEGFTSAPDVQEIADKLPEHVKLLVDQGSGLSNESYAQEEKSIRQYLNSGADIVCFSGDKIIGGPQAGLIVGQQSLLDKLAKHPMMRAFRPGRITLSLLEELLVKKLNQVETGKGIAERVIQALNEVNQWTYSLVEQWSEFAELVSVDSQVGGGSIPYERYPNQGIALTLPGSAQKHLDALRDMPTPIIGYLRRDQLMLNLSTVLEHDKPILFNQLSHYLGNVTQSKSS</sequence>
<dbReference type="InterPro" id="IPR025862">
    <property type="entry name" value="SelA_trans_N_dom"/>
</dbReference>
<feature type="modified residue" description="N6-(pyridoxal phosphate)lysine" evidence="8">
    <location>
        <position position="297"/>
    </location>
</feature>
<dbReference type="Pfam" id="PF03841">
    <property type="entry name" value="SelA"/>
    <property type="match status" value="1"/>
</dbReference>
<comment type="pathway">
    <text evidence="8">Aminoacyl-tRNA biosynthesis; selenocysteinyl-tRNA(Sec) biosynthesis; selenocysteinyl-tRNA(Sec) from L-seryl-tRNA(Sec) (bacterial route): step 1/1.</text>
</comment>
<comment type="function">
    <text evidence="8">Converts seryl-tRNA(Sec) to selenocysteinyl-tRNA(Sec) required for selenoprotein biosynthesis.</text>
</comment>
<evidence type="ECO:0000313" key="10">
    <source>
        <dbReference type="EMBL" id="CAH0540513.1"/>
    </source>
</evidence>
<dbReference type="InterPro" id="IPR015421">
    <property type="entry name" value="PyrdxlP-dep_Trfase_major"/>
</dbReference>
<keyword evidence="4 8" id="KW-0663">Pyridoxal phosphate</keyword>
<dbReference type="PANTHER" id="PTHR32328:SF0">
    <property type="entry name" value="L-SERYL-TRNA(SEC) SELENIUM TRANSFERASE"/>
    <property type="match status" value="1"/>
</dbReference>
<comment type="cofactor">
    <cofactor evidence="1 8">
        <name>pyridoxal 5'-phosphate</name>
        <dbReference type="ChEBI" id="CHEBI:597326"/>
    </cofactor>
</comment>
<evidence type="ECO:0000256" key="6">
    <source>
        <dbReference type="ARBA" id="ARBA00023266"/>
    </source>
</evidence>
<evidence type="ECO:0000256" key="3">
    <source>
        <dbReference type="ARBA" id="ARBA00022679"/>
    </source>
</evidence>
<evidence type="ECO:0000256" key="4">
    <source>
        <dbReference type="ARBA" id="ARBA00022898"/>
    </source>
</evidence>